<dbReference type="EMBL" id="JAGRRH010000004">
    <property type="protein sequence ID" value="KAG7370592.1"/>
    <property type="molecule type" value="Genomic_DNA"/>
</dbReference>
<keyword evidence="4" id="KW-1185">Reference proteome</keyword>
<feature type="region of interest" description="Disordered" evidence="1">
    <location>
        <begin position="100"/>
        <end position="121"/>
    </location>
</feature>
<dbReference type="InterPro" id="IPR006869">
    <property type="entry name" value="DUF547"/>
</dbReference>
<reference evidence="3" key="2">
    <citation type="submission" date="2021-04" db="EMBL/GenBank/DDBJ databases">
        <authorList>
            <person name="Podell S."/>
        </authorList>
    </citation>
    <scope>NUCLEOTIDE SEQUENCE</scope>
    <source>
        <strain evidence="3">Hildebrandi</strain>
    </source>
</reference>
<keyword evidence="3" id="KW-0378">Hydrolase</keyword>
<comment type="caution">
    <text evidence="3">The sequence shown here is derived from an EMBL/GenBank/DDBJ whole genome shotgun (WGS) entry which is preliminary data.</text>
</comment>
<dbReference type="Pfam" id="PF04784">
    <property type="entry name" value="DUF547"/>
    <property type="match status" value="1"/>
</dbReference>
<dbReference type="Proteomes" id="UP000693970">
    <property type="component" value="Unassembled WGS sequence"/>
</dbReference>
<accession>A0A9K3LYF4</accession>
<evidence type="ECO:0000259" key="2">
    <source>
        <dbReference type="Pfam" id="PF04784"/>
    </source>
</evidence>
<feature type="domain" description="DUF547" evidence="2">
    <location>
        <begin position="70"/>
        <end position="217"/>
    </location>
</feature>
<dbReference type="OrthoDB" id="418495at2759"/>
<dbReference type="AlphaFoldDB" id="A0A9K3LYF4"/>
<feature type="compositionally biased region" description="Low complexity" evidence="1">
    <location>
        <begin position="100"/>
        <end position="119"/>
    </location>
</feature>
<dbReference type="GO" id="GO:0016787">
    <property type="term" value="F:hydrolase activity"/>
    <property type="evidence" value="ECO:0007669"/>
    <property type="project" value="UniProtKB-KW"/>
</dbReference>
<name>A0A9K3LYF4_9STRA</name>
<sequence length="319" mass="36479">MKASETSHYSTMSQEELVSISKCLLLAIRKSDSVQTPTDSIDEKDERGLSVDVMEEQQKRLQHDVTLKSLQQLSENGKKAFWINIYNSFLQLRLRDHYRQQQQQQQQQNEGDASTTTSSAIPSSFYTTRNIPIGGRLFSLDDVEHGILRKYRWKYLYGYLPHLLMVWCSPIPKLAVQSLDCRIHFALNCGAKSCPPIAYYSAEKIDIQLDQATRTFLKQETVVAYTTQEIRISKIFFWYYGDFGGKRGIYELLEKYCLLDSSVHGGETCPNSTSEHDKTAAAGVTRDFRLVYKAFSWEQTTANYAFSPDDTSSSQSSQV</sequence>
<protein>
    <submittedName>
        <fullName evidence="3">Glycoside hydrolase 15-like protein</fullName>
    </submittedName>
</protein>
<evidence type="ECO:0000313" key="3">
    <source>
        <dbReference type="EMBL" id="KAG7370592.1"/>
    </source>
</evidence>
<evidence type="ECO:0000256" key="1">
    <source>
        <dbReference type="SAM" id="MobiDB-lite"/>
    </source>
</evidence>
<proteinExistence type="predicted"/>
<organism evidence="3 4">
    <name type="scientific">Nitzschia inconspicua</name>
    <dbReference type="NCBI Taxonomy" id="303405"/>
    <lineage>
        <taxon>Eukaryota</taxon>
        <taxon>Sar</taxon>
        <taxon>Stramenopiles</taxon>
        <taxon>Ochrophyta</taxon>
        <taxon>Bacillariophyta</taxon>
        <taxon>Bacillariophyceae</taxon>
        <taxon>Bacillariophycidae</taxon>
        <taxon>Bacillariales</taxon>
        <taxon>Bacillariaceae</taxon>
        <taxon>Nitzschia</taxon>
    </lineage>
</organism>
<dbReference type="PANTHER" id="PTHR46361:SF3">
    <property type="entry name" value="ELECTRON CARRIER_ PROTEIN DISULFIDE OXIDOREDUCTASE"/>
    <property type="match status" value="1"/>
</dbReference>
<reference evidence="3" key="1">
    <citation type="journal article" date="2021" name="Sci. Rep.">
        <title>Diploid genomic architecture of Nitzschia inconspicua, an elite biomass production diatom.</title>
        <authorList>
            <person name="Oliver A."/>
            <person name="Podell S."/>
            <person name="Pinowska A."/>
            <person name="Traller J.C."/>
            <person name="Smith S.R."/>
            <person name="McClure R."/>
            <person name="Beliaev A."/>
            <person name="Bohutskyi P."/>
            <person name="Hill E.A."/>
            <person name="Rabines A."/>
            <person name="Zheng H."/>
            <person name="Allen L.Z."/>
            <person name="Kuo A."/>
            <person name="Grigoriev I.V."/>
            <person name="Allen A.E."/>
            <person name="Hazlebeck D."/>
            <person name="Allen E.E."/>
        </authorList>
    </citation>
    <scope>NUCLEOTIDE SEQUENCE</scope>
    <source>
        <strain evidence="3">Hildebrandi</strain>
    </source>
</reference>
<evidence type="ECO:0000313" key="4">
    <source>
        <dbReference type="Proteomes" id="UP000693970"/>
    </source>
</evidence>
<dbReference type="PANTHER" id="PTHR46361">
    <property type="entry name" value="ELECTRON CARRIER/ PROTEIN DISULFIDE OXIDOREDUCTASE"/>
    <property type="match status" value="1"/>
</dbReference>
<gene>
    <name evidence="3" type="ORF">IV203_019162</name>
</gene>